<dbReference type="AlphaFoldDB" id="A0A7R9DKN7"/>
<evidence type="ECO:0000313" key="1">
    <source>
        <dbReference type="EMBL" id="CAD7416496.1"/>
    </source>
</evidence>
<gene>
    <name evidence="1" type="ORF">TPSB3V08_LOCUS11085</name>
</gene>
<accession>A0A7R9DKN7</accession>
<reference evidence="1" key="1">
    <citation type="submission" date="2020-11" db="EMBL/GenBank/DDBJ databases">
        <authorList>
            <person name="Tran Van P."/>
        </authorList>
    </citation>
    <scope>NUCLEOTIDE SEQUENCE</scope>
</reference>
<proteinExistence type="predicted"/>
<organism evidence="1">
    <name type="scientific">Timema poppense</name>
    <name type="common">Walking stick</name>
    <dbReference type="NCBI Taxonomy" id="170557"/>
    <lineage>
        <taxon>Eukaryota</taxon>
        <taxon>Metazoa</taxon>
        <taxon>Ecdysozoa</taxon>
        <taxon>Arthropoda</taxon>
        <taxon>Hexapoda</taxon>
        <taxon>Insecta</taxon>
        <taxon>Pterygota</taxon>
        <taxon>Neoptera</taxon>
        <taxon>Polyneoptera</taxon>
        <taxon>Phasmatodea</taxon>
        <taxon>Timematodea</taxon>
        <taxon>Timematoidea</taxon>
        <taxon>Timematidae</taxon>
        <taxon>Timema</taxon>
    </lineage>
</organism>
<dbReference type="EMBL" id="OD011229">
    <property type="protein sequence ID" value="CAD7416496.1"/>
    <property type="molecule type" value="Genomic_DNA"/>
</dbReference>
<protein>
    <submittedName>
        <fullName evidence="1">Uncharacterized protein</fullName>
    </submittedName>
</protein>
<sequence length="16" mass="1774">MWTQSIPHQTTRGGSS</sequence>
<name>A0A7R9DKN7_TIMPO</name>